<protein>
    <submittedName>
        <fullName evidence="2">Rhs element Vgr protein</fullName>
    </submittedName>
</protein>
<organism evidence="2 3">
    <name type="scientific">Aquimarina amphilecti</name>
    <dbReference type="NCBI Taxonomy" id="1038014"/>
    <lineage>
        <taxon>Bacteria</taxon>
        <taxon>Pseudomonadati</taxon>
        <taxon>Bacteroidota</taxon>
        <taxon>Flavobacteriia</taxon>
        <taxon>Flavobacteriales</taxon>
        <taxon>Flavobacteriaceae</taxon>
        <taxon>Aquimarina</taxon>
    </lineage>
</organism>
<sequence>MSSTVVTNTIKSNGKILPLGSYELLSIDTSKEFNKIPLAELKLSDGCVANQKFTTLESNAFIPGAAIEIFLRYEGNNTNETKVFEGIVINQEIERSQYQSVLTIELCDPSIKMTTLRKNKVFQNQTDSKFIKDIISTYRDVKAKNIENTSLAHPQMVQYYVSDWDFIVSRAEANGQLVQVDNGEFSVFTPQISSTDHTLTFGIDLAHFDLKISSRHQYEKVHSFGLDTKKDQLALSVPKKGKEQILSSIDYKTSQLSDAVGAKETNLVHAVPTDPLELQSWSDAQLVKSRLALVQGTIRVNGNGKIKVGQTLKIENVSRFNGEHIITGVRHGFVMGSGWYTYLQIGMDANWFSSQSDIIDTKAAGLLPGINGLQVGTVLGHVEDSKHGFRIKVHIPAFDQEAKTVEVLAMYTTLDAGVDHGIFFPPEKGDRVVIGFLNDDPRQAVVLGAMHSHKAPHTEKKKNTYKGVFTKSNYQLLFDEEKETVTLSTADIDQSNEQLLAINQKEKTIKLEDAHGNSILMGKDGIKIISTKDFSIEAAGDFDINAKGKVKVKGKKVDLI</sequence>
<dbReference type="OrthoDB" id="1907165at2"/>
<dbReference type="SUPFAM" id="SSF69255">
    <property type="entry name" value="gp5 N-terminal domain-like"/>
    <property type="match status" value="1"/>
</dbReference>
<dbReference type="Pfam" id="PF05954">
    <property type="entry name" value="Phage_GPD"/>
    <property type="match status" value="1"/>
</dbReference>
<dbReference type="NCBIfam" id="TIGR01646">
    <property type="entry name" value="vgr_GE"/>
    <property type="match status" value="1"/>
</dbReference>
<proteinExistence type="predicted"/>
<name>A0A1H7S327_AQUAM</name>
<dbReference type="InterPro" id="IPR037026">
    <property type="entry name" value="Vgr_OB-fold_dom_sf"/>
</dbReference>
<dbReference type="Gene3D" id="2.40.50.230">
    <property type="entry name" value="Gp5 N-terminal domain"/>
    <property type="match status" value="1"/>
</dbReference>
<evidence type="ECO:0000313" key="3">
    <source>
        <dbReference type="Proteomes" id="UP000198521"/>
    </source>
</evidence>
<accession>A0A1H7S327</accession>
<dbReference type="Pfam" id="PF04717">
    <property type="entry name" value="Phage_base_V"/>
    <property type="match status" value="1"/>
</dbReference>
<feature type="domain" description="Gp5/Type VI secretion system Vgr protein OB-fold" evidence="1">
    <location>
        <begin position="375"/>
        <end position="451"/>
    </location>
</feature>
<gene>
    <name evidence="2" type="ORF">SAMN04487910_2983</name>
</gene>
<evidence type="ECO:0000259" key="1">
    <source>
        <dbReference type="Pfam" id="PF04717"/>
    </source>
</evidence>
<dbReference type="STRING" id="1038014.SAMN04487910_2983"/>
<dbReference type="InterPro" id="IPR006533">
    <property type="entry name" value="T6SS_Vgr_RhsGE"/>
</dbReference>
<dbReference type="AlphaFoldDB" id="A0A1H7S327"/>
<dbReference type="EMBL" id="FOAB01000005">
    <property type="protein sequence ID" value="SEL67031.1"/>
    <property type="molecule type" value="Genomic_DNA"/>
</dbReference>
<evidence type="ECO:0000313" key="2">
    <source>
        <dbReference type="EMBL" id="SEL67031.1"/>
    </source>
</evidence>
<dbReference type="InterPro" id="IPR006531">
    <property type="entry name" value="Gp5/Vgr_OB"/>
</dbReference>
<dbReference type="Proteomes" id="UP000198521">
    <property type="component" value="Unassembled WGS sequence"/>
</dbReference>
<keyword evidence="3" id="KW-1185">Reference proteome</keyword>
<dbReference type="SUPFAM" id="SSF69279">
    <property type="entry name" value="Phage tail proteins"/>
    <property type="match status" value="1"/>
</dbReference>
<reference evidence="2 3" key="1">
    <citation type="submission" date="2016-10" db="EMBL/GenBank/DDBJ databases">
        <authorList>
            <person name="de Groot N.N."/>
        </authorList>
    </citation>
    <scope>NUCLEOTIDE SEQUENCE [LARGE SCALE GENOMIC DNA]</scope>
    <source>
        <strain evidence="2 3">DSM 25232</strain>
    </source>
</reference>
<dbReference type="RefSeq" id="WP_091409955.1">
    <property type="nucleotide sequence ID" value="NZ_FOAB01000005.1"/>
</dbReference>